<gene>
    <name evidence="1" type="primary">AVEN_217975_1</name>
    <name evidence="1" type="ORF">CDAR_50181</name>
</gene>
<dbReference type="EMBL" id="BPLQ01012086">
    <property type="protein sequence ID" value="GIY62371.1"/>
    <property type="molecule type" value="Genomic_DNA"/>
</dbReference>
<sequence>MSEDYFEECITAEQVWEIIAIFLDKLDEKDPMHYFEVKKLASFIFEDVAYHMSRLSLEKEKKLMENLHKVNIDSSGMLTLSTSQKVGIKFISPEEKCLLAIMFHLNLHGRTHFKIMFKKLENFSKKEFDLVFGTLSESDRLAWLKKYKGFQVCENGYLELYEKYTFKCNYVELFRKQFSETNEASCFNGDVSMHVSTSLRINITDTQLLTAENNDLNILESNSIVKKFNGSVAFLLNCFDPLHYLEIKECIFFVMKDVAEFFKKFPVAMLEEFFCKVPFVSMNKNGFLQLAGIYELQVGVITEKELITLFFIYYLGICGKTHFAKIIQELELRAPETLSCTLSKLSVPEKIKYLIQFSPYFEISKDGAVIANPSFSLPICEYNEDESSKEEEFVKNHIHAFSFDMNSEISKRMICSIAYLLKFFPLELSVSPLRVTLHVLKDVKIYFQDLSASNQISFAKEIFLMFNVDEKNVISAVAKQFEIDCLKKMEMGSLYFAYLLTISGKMHYRQAIKSYSEQNGCKPNNMWTDSHEFWYFKKAGSIFNIDNNGYVTVLPLPIIKFSSNTLQDFWKHNKLTLNMTECQPSNHFECLNISTKEQKEIKIENNNGIASCKSIDKYSIAETEINENVFHGLDITKCNKKPSYSLKSESVLNNIPCIVNSDNSQNPSGVTIEQNTASSKSLRLNKQQFQYVCNKNYKMLCEAATSLLSSFGSLHFLNFKKIISLVFDDIRTFLEELPPEEHEELFKNIPLTKMDGNGYLRLKSNRQPEPIISKNKNILLFFVGYIAIKGKTHYSSLIEELTIHSCFDKLSPNQQYNFFRKKNKYFEIDRSGFVTLPASSLITLLNKDDLYQSKANKKMHLSVSVEHLTVSVDSCSAKTNSYITQNKSTELKNDLCSRIQDAISYLLKHFILKATSEFLEVLLLVFDYDDIFPSLSDSDKTTLLRKGLLPFKIDEKAIITLISSEKLQTPGLLDVEKEELLMAFIIFQQKRMHFEKVFQEFKKYCLVLPLNTAEISLKFRYFKERRGLFQISNDGYVTLINWSCIQIDSNIVSQCLQFVASIDSSKEVENKKDIKKEMENSCNVSVNSSKTSGLSDVSDKCQNKSTELKNKLCSRIQDGILYLLKHFNLKATFEFLELLLHLFDYDDIFPSSSDSEKIAVLRKSFLLFKVDEKASITLISSEKFEKSCLLDTEKDLILMAFIIFQQKKMHFENVFQEFKKYNLALPDNTAESSLKFQYFKAKHHVFQISNDGYVTLINCHCSNMDSNIMLQCFQFVTGINCVKEIENKKDVKDDVLKNNTYSSNFTKLFSNMTESETVCRNIVNSQQVSNEDKSITPGNSIKNCLDEGFNVPSDEVKLSDVVEKKIDNIKRKILKPNYMFNSSKAITQNAHEIFSEVKYGKDIFNDSKGIGEFYSNHFVPSVTWFNTKNQSIHTKTTCPNDSKSNMLLNTFSFTSNEIKTSKVSQSEFSEISDLHVPTQDKNLLISSREEFAAQDKFSIDKNVAKDKDCGQSVKQNIDSTNILKPVEKREIFAEDELVENKIKKETSKFVENFLVPCKEWFSFPNNEVKESSESTIKLNTSSPISSKRQPSFSFNKSKKPTDEQILDIFDFLKKYSSLPNNAYEIVTGIISGIVFLFQYFDFNVDCSVVSVVLHVMNDIKYKFLSLSENYQKNILQNIFSHFATLHNNSTNVVKLHLGQYNLIEEFENLLFLVYLLKDEGKFYYHDLFKKFQEFHKDLPKAVKQDSDFHTYFSRRDRFFCLEDGCVEIHLTPLLKLESKLSSVIDFKDSKIDQQWCNNRDVSENKSQPCNSMVDVKNDRLLTLNDEETVSENLSQSGCFTNNSKPLLVNKTLLSNDNETNFKSEFKSCGVADLKESSANKSLANLMPLKSLATNDNETIAKDVFQTFNFVPDLKISIVHNSSISNKDAILENKKIHAPVFIDELKSAEDNKLPSLNSKENVFKPCLNIFGLKALDADSITSQKNTEASPENKSLKCKSTGELKALNTMIVPSIIDHKDAMNKNNFQTYNSVTDLTTSTNNIQSIDYTEVLKDESQNNHVLDLKAIKTAKLPSINCQIYKQLKQPNSFSNLKVLNCDKLPLTNDSNESTLDKENQSVVLSDPVEIIIENDLKDSNFIFKGKFASLCKKIQAAVVHLLKFFHLTAEILLLRAIFHILKDSKIFFDLSANEKIDFLRNCFQIFHLDKKGGIYQPLKIELPKLKHEEKILLSISCILNQHTEMHYRKIFQLMKNQMSPIPSDKNQFKYFKEHNSLFSISNQGSVKLHNTPVIELSPSIFCSFFQVEGTFTNVVSGCETSNQSIFQNSESVILTPNSMNKMIKLPSNSSNNNKDQILKLQTDQKENSFVSEKNTHEVSKKVKDSIFFLLKHFKLTSNSHLICVLLHALEDVRIYFVNLQVSDQEYFVKQILSSFYTDNKGMISNVFSSSPQLNLNSDEKDKLFLTYILSQINEMHYQKIFDTYGEYNREKPIQVTTYLDLYNYFSERKTLFSIDVNGFVKLNAQFMVGQNSKILPISGLMNSEVSKFPVLNSASSETRQIIEQLQFPKILSSTCNSYQVENDVLCHSNSFELLRIHIKESLIFLNSQFDDLPHACGVATVIHILKDLQTLNHSDYEKISLMFDINVNLLRNSSATILCQLSEEEKDLMIITCTLIKSGVLHFTKLFQELKKHNRNAWKSLAVVDQHCYIVQRSKYFYMTSQGIVDLNFPNIGAVNLKNFILKNKENETLNPAKESKSDCDTLINSLIANIQIDTNKSALNGKVPNAEIMASSKSLLNFKEQKLSDMSFAQYSNILNPERPSESSKTKLDHRSVNFFAFLLTNLKMAASLEEHLYLASQEVQNHMKFCYGNNIRSFLQIHNIY</sequence>
<reference evidence="1 2" key="1">
    <citation type="submission" date="2021-06" db="EMBL/GenBank/DDBJ databases">
        <title>Caerostris darwini draft genome.</title>
        <authorList>
            <person name="Kono N."/>
            <person name="Arakawa K."/>
        </authorList>
    </citation>
    <scope>NUCLEOTIDE SEQUENCE [LARGE SCALE GENOMIC DNA]</scope>
</reference>
<evidence type="ECO:0000313" key="2">
    <source>
        <dbReference type="Proteomes" id="UP001054837"/>
    </source>
</evidence>
<proteinExistence type="predicted"/>
<accession>A0AAV4UXA0</accession>
<protein>
    <submittedName>
        <fullName evidence="1">Uncharacterized protein</fullName>
    </submittedName>
</protein>
<keyword evidence="2" id="KW-1185">Reference proteome</keyword>
<comment type="caution">
    <text evidence="1">The sequence shown here is derived from an EMBL/GenBank/DDBJ whole genome shotgun (WGS) entry which is preliminary data.</text>
</comment>
<evidence type="ECO:0000313" key="1">
    <source>
        <dbReference type="EMBL" id="GIY62371.1"/>
    </source>
</evidence>
<name>A0AAV4UXA0_9ARAC</name>
<dbReference type="Proteomes" id="UP001054837">
    <property type="component" value="Unassembled WGS sequence"/>
</dbReference>
<organism evidence="1 2">
    <name type="scientific">Caerostris darwini</name>
    <dbReference type="NCBI Taxonomy" id="1538125"/>
    <lineage>
        <taxon>Eukaryota</taxon>
        <taxon>Metazoa</taxon>
        <taxon>Ecdysozoa</taxon>
        <taxon>Arthropoda</taxon>
        <taxon>Chelicerata</taxon>
        <taxon>Arachnida</taxon>
        <taxon>Araneae</taxon>
        <taxon>Araneomorphae</taxon>
        <taxon>Entelegynae</taxon>
        <taxon>Araneoidea</taxon>
        <taxon>Araneidae</taxon>
        <taxon>Caerostris</taxon>
    </lineage>
</organism>